<feature type="compositionally biased region" description="Basic residues" evidence="1">
    <location>
        <begin position="1"/>
        <end position="13"/>
    </location>
</feature>
<keyword evidence="4" id="KW-1185">Reference proteome</keyword>
<dbReference type="EMBL" id="SADD01000011">
    <property type="protein sequence ID" value="RVU42530.1"/>
    <property type="molecule type" value="Genomic_DNA"/>
</dbReference>
<dbReference type="SUPFAM" id="SSF82771">
    <property type="entry name" value="GIY-YIG endonuclease"/>
    <property type="match status" value="1"/>
</dbReference>
<dbReference type="Gene3D" id="3.40.1440.10">
    <property type="entry name" value="GIY-YIG endonuclease"/>
    <property type="match status" value="1"/>
</dbReference>
<protein>
    <recommendedName>
        <fullName evidence="2">GIY-YIG domain-containing protein</fullName>
    </recommendedName>
</protein>
<dbReference type="CDD" id="cd06127">
    <property type="entry name" value="DEDDh"/>
    <property type="match status" value="1"/>
</dbReference>
<dbReference type="CDD" id="cd10434">
    <property type="entry name" value="GIY-YIG_UvrC_Cho"/>
    <property type="match status" value="1"/>
</dbReference>
<dbReference type="PROSITE" id="PS50164">
    <property type="entry name" value="GIY_YIG"/>
    <property type="match status" value="1"/>
</dbReference>
<dbReference type="Pfam" id="PF01541">
    <property type="entry name" value="GIY-YIG"/>
    <property type="match status" value="1"/>
</dbReference>
<comment type="caution">
    <text evidence="3">The sequence shown here is derived from an EMBL/GenBank/DDBJ whole genome shotgun (WGS) entry which is preliminary data.</text>
</comment>
<gene>
    <name evidence="3" type="ORF">EA187_15150</name>
</gene>
<dbReference type="InterPro" id="IPR012337">
    <property type="entry name" value="RNaseH-like_sf"/>
</dbReference>
<evidence type="ECO:0000313" key="3">
    <source>
        <dbReference type="EMBL" id="RVU42530.1"/>
    </source>
</evidence>
<proteinExistence type="predicted"/>
<dbReference type="SMART" id="SM00465">
    <property type="entry name" value="GIYc"/>
    <property type="match status" value="1"/>
</dbReference>
<dbReference type="Gene3D" id="3.30.420.10">
    <property type="entry name" value="Ribonuclease H-like superfamily/Ribonuclease H"/>
    <property type="match status" value="1"/>
</dbReference>
<feature type="region of interest" description="Disordered" evidence="1">
    <location>
        <begin position="1"/>
        <end position="28"/>
    </location>
</feature>
<name>A0ABY0CPX9_9DELT</name>
<evidence type="ECO:0000259" key="2">
    <source>
        <dbReference type="PROSITE" id="PS50164"/>
    </source>
</evidence>
<dbReference type="InterPro" id="IPR000305">
    <property type="entry name" value="GIY-YIG_endonuc"/>
</dbReference>
<dbReference type="SUPFAM" id="SSF53098">
    <property type="entry name" value="Ribonuclease H-like"/>
    <property type="match status" value="1"/>
</dbReference>
<evidence type="ECO:0000256" key="1">
    <source>
        <dbReference type="SAM" id="MobiDB-lite"/>
    </source>
</evidence>
<dbReference type="PANTHER" id="PTHR30562">
    <property type="entry name" value="UVRC/OXIDOREDUCTASE"/>
    <property type="match status" value="1"/>
</dbReference>
<sequence>MPSSGSRRHHHVAKVNTGRMASKQPPRSPLQNVHALFLDLQTTGGSPLMAHPLELAFQHGVQGQPSSLTFELPEEASLTRHVQKMHRLDQPREHALPSALAWQTFASVLKPGSLVIAHYARFERRFIEHALPDCDARWLCTHAIARRLLPQIPRAGLTAIAGYFGHRLNAKHSAASHLEATIVVWHHLTALLHDRHGITTLEELDRWLQAPATPPAADAAASRYAIDREHRLSLPSSPGVYHFYDRADHLLYIGKATDLHSRVNSYFRTRRGLSEARKELVSQVARVETHAYATALEAALAEVDAIKHFAPPYNQALLPRDHPAQYLNQAAQTCDHLTSEFRFGPLFSLRALHEARAIWTLEEPWPTEAATLARTRFARDHRLTTHAFGPLSAWLQAGLALWPPPEPEPEPDDGERHDAFPDPTRVDTELIALLDEDAIYRRLQSCARHLSWQIRRARILSQLTDARLFWTPSAHPDMLRTIELREARITHRDTLALSTNLPSSSFPARPWLERLALLDGPTHDRLRVLATEIRRLIPDAPLLRLHTRSGVYERDALREIWTLF</sequence>
<evidence type="ECO:0000313" key="4">
    <source>
        <dbReference type="Proteomes" id="UP000282926"/>
    </source>
</evidence>
<feature type="domain" description="GIY-YIG" evidence="2">
    <location>
        <begin position="236"/>
        <end position="315"/>
    </location>
</feature>
<reference evidence="3 4" key="1">
    <citation type="submission" date="2019-01" db="EMBL/GenBank/DDBJ databases">
        <title>Lujinxingia litoralis gen. nov., sp. nov. and Lujinxingia sediminis gen. nov., sp. nov., new members in the order Bradymonadales, isolated from coastal sediment.</title>
        <authorList>
            <person name="Li C.-M."/>
        </authorList>
    </citation>
    <scope>NUCLEOTIDE SEQUENCE [LARGE SCALE GENOMIC DNA]</scope>
    <source>
        <strain evidence="3 4">SEH01</strain>
    </source>
</reference>
<dbReference type="InterPro" id="IPR050066">
    <property type="entry name" value="UvrABC_protein_C"/>
</dbReference>
<dbReference type="InterPro" id="IPR035901">
    <property type="entry name" value="GIY-YIG_endonuc_sf"/>
</dbReference>
<accession>A0ABY0CPX9</accession>
<dbReference type="InterPro" id="IPR047296">
    <property type="entry name" value="GIY-YIG_UvrC_Cho"/>
</dbReference>
<dbReference type="InterPro" id="IPR036397">
    <property type="entry name" value="RNaseH_sf"/>
</dbReference>
<organism evidence="3 4">
    <name type="scientific">Lujinxingia sediminis</name>
    <dbReference type="NCBI Taxonomy" id="2480984"/>
    <lineage>
        <taxon>Bacteria</taxon>
        <taxon>Deltaproteobacteria</taxon>
        <taxon>Bradymonadales</taxon>
        <taxon>Lujinxingiaceae</taxon>
        <taxon>Lujinxingia</taxon>
    </lineage>
</organism>
<dbReference type="PANTHER" id="PTHR30562:SF1">
    <property type="entry name" value="UVRABC SYSTEM PROTEIN C"/>
    <property type="match status" value="1"/>
</dbReference>
<dbReference type="Proteomes" id="UP000282926">
    <property type="component" value="Unassembled WGS sequence"/>
</dbReference>